<dbReference type="AlphaFoldDB" id="A0A4V2F086"/>
<dbReference type="Proteomes" id="UP000293874">
    <property type="component" value="Unassembled WGS sequence"/>
</dbReference>
<dbReference type="GO" id="GO:0071555">
    <property type="term" value="P:cell wall organization"/>
    <property type="evidence" value="ECO:0007669"/>
    <property type="project" value="UniProtKB-KW"/>
</dbReference>
<reference evidence="7 8" key="1">
    <citation type="submission" date="2019-02" db="EMBL/GenBank/DDBJ databases">
        <title>Genomic Encyclopedia of Type Strains, Phase IV (KMG-IV): sequencing the most valuable type-strain genomes for metagenomic binning, comparative biology and taxonomic classification.</title>
        <authorList>
            <person name="Goeker M."/>
        </authorList>
    </citation>
    <scope>NUCLEOTIDE SEQUENCE [LARGE SCALE GENOMIC DNA]</scope>
    <source>
        <strain evidence="7 8">DSM 18116</strain>
    </source>
</reference>
<dbReference type="RefSeq" id="WP_207234323.1">
    <property type="nucleotide sequence ID" value="NZ_CP042431.1"/>
</dbReference>
<protein>
    <recommendedName>
        <fullName evidence="2">N-acetylmuramoyl-L-alanine amidase</fullName>
        <ecNumber evidence="2">3.5.1.28</ecNumber>
    </recommendedName>
</protein>
<feature type="domain" description="N-acetylmuramoyl-L-alanine amidase" evidence="6">
    <location>
        <begin position="49"/>
        <end position="183"/>
    </location>
</feature>
<feature type="chain" id="PRO_5021004844" description="N-acetylmuramoyl-L-alanine amidase" evidence="5">
    <location>
        <begin position="23"/>
        <end position="226"/>
    </location>
</feature>
<dbReference type="PROSITE" id="PS51257">
    <property type="entry name" value="PROKAR_LIPOPROTEIN"/>
    <property type="match status" value="1"/>
</dbReference>
<keyword evidence="4" id="KW-0961">Cell wall biogenesis/degradation</keyword>
<proteinExistence type="predicted"/>
<evidence type="ECO:0000313" key="8">
    <source>
        <dbReference type="Proteomes" id="UP000293874"/>
    </source>
</evidence>
<dbReference type="GO" id="GO:0009253">
    <property type="term" value="P:peptidoglycan catabolic process"/>
    <property type="evidence" value="ECO:0007669"/>
    <property type="project" value="InterPro"/>
</dbReference>
<feature type="signal peptide" evidence="5">
    <location>
        <begin position="1"/>
        <end position="22"/>
    </location>
</feature>
<name>A0A4V2F086_9BACT</name>
<organism evidence="7 8">
    <name type="scientific">Pseudobacter ginsenosidimutans</name>
    <dbReference type="NCBI Taxonomy" id="661488"/>
    <lineage>
        <taxon>Bacteria</taxon>
        <taxon>Pseudomonadati</taxon>
        <taxon>Bacteroidota</taxon>
        <taxon>Chitinophagia</taxon>
        <taxon>Chitinophagales</taxon>
        <taxon>Chitinophagaceae</taxon>
        <taxon>Pseudobacter</taxon>
    </lineage>
</organism>
<evidence type="ECO:0000256" key="5">
    <source>
        <dbReference type="SAM" id="SignalP"/>
    </source>
</evidence>
<dbReference type="SUPFAM" id="SSF55846">
    <property type="entry name" value="N-acetylmuramoyl-L-alanine amidase-like"/>
    <property type="match status" value="1"/>
</dbReference>
<dbReference type="InterPro" id="IPR051206">
    <property type="entry name" value="NAMLAA_amidase_2"/>
</dbReference>
<evidence type="ECO:0000256" key="3">
    <source>
        <dbReference type="ARBA" id="ARBA00022801"/>
    </source>
</evidence>
<comment type="catalytic activity">
    <reaction evidence="1">
        <text>Hydrolyzes the link between N-acetylmuramoyl residues and L-amino acid residues in certain cell-wall glycopeptides.</text>
        <dbReference type="EC" id="3.5.1.28"/>
    </reaction>
</comment>
<dbReference type="PANTHER" id="PTHR30417:SF1">
    <property type="entry name" value="N-ACETYLMURAMOYL-L-ALANINE AMIDASE AMID"/>
    <property type="match status" value="1"/>
</dbReference>
<dbReference type="InterPro" id="IPR036505">
    <property type="entry name" value="Amidase/PGRP_sf"/>
</dbReference>
<dbReference type="GO" id="GO:0009254">
    <property type="term" value="P:peptidoglycan turnover"/>
    <property type="evidence" value="ECO:0007669"/>
    <property type="project" value="TreeGrafter"/>
</dbReference>
<dbReference type="Gene3D" id="3.40.80.10">
    <property type="entry name" value="Peptidoglycan recognition protein-like"/>
    <property type="match status" value="1"/>
</dbReference>
<evidence type="ECO:0000313" key="7">
    <source>
        <dbReference type="EMBL" id="RZS69120.1"/>
    </source>
</evidence>
<evidence type="ECO:0000256" key="1">
    <source>
        <dbReference type="ARBA" id="ARBA00001561"/>
    </source>
</evidence>
<evidence type="ECO:0000256" key="4">
    <source>
        <dbReference type="ARBA" id="ARBA00023316"/>
    </source>
</evidence>
<gene>
    <name evidence="7" type="ORF">EV199_4946</name>
</gene>
<evidence type="ECO:0000259" key="6">
    <source>
        <dbReference type="SMART" id="SM00644"/>
    </source>
</evidence>
<evidence type="ECO:0000256" key="2">
    <source>
        <dbReference type="ARBA" id="ARBA00011901"/>
    </source>
</evidence>
<keyword evidence="3" id="KW-0378">Hydrolase</keyword>
<comment type="caution">
    <text evidence="7">The sequence shown here is derived from an EMBL/GenBank/DDBJ whole genome shotgun (WGS) entry which is preliminary data.</text>
</comment>
<dbReference type="EMBL" id="SGXA01000003">
    <property type="protein sequence ID" value="RZS69120.1"/>
    <property type="molecule type" value="Genomic_DNA"/>
</dbReference>
<dbReference type="GO" id="GO:0008745">
    <property type="term" value="F:N-acetylmuramoyl-L-alanine amidase activity"/>
    <property type="evidence" value="ECO:0007669"/>
    <property type="project" value="UniProtKB-EC"/>
</dbReference>
<dbReference type="CDD" id="cd06583">
    <property type="entry name" value="PGRP"/>
    <property type="match status" value="1"/>
</dbReference>
<accession>A0A4V2F086</accession>
<keyword evidence="8" id="KW-1185">Reference proteome</keyword>
<keyword evidence="5" id="KW-0732">Signal</keyword>
<dbReference type="PANTHER" id="PTHR30417">
    <property type="entry name" value="N-ACETYLMURAMOYL-L-ALANINE AMIDASE AMID"/>
    <property type="match status" value="1"/>
</dbReference>
<dbReference type="SMART" id="SM00644">
    <property type="entry name" value="Ami_2"/>
    <property type="match status" value="1"/>
</dbReference>
<sequence length="226" mass="25559">MMKPILIVLLSALASLASCSKASFRVLEKPIVFDEERKLLSLAYMKERHGINTSEPTIQPRMVVLHWTAIPSLEQSYDAFYAPTLKGGRKDIAASGNLNVSSHYLIDRDGTIFRQLPDTVFARHVIGLNYCAIGVENVGSNKEPLTRAQLKANEALIRHLKKKYAIEYVIGHYEYTLFDGDPIWKETDKNYRTVKTDPGKGFMKKIRHRLKDLDLKGPPAASSERK</sequence>
<dbReference type="EC" id="3.5.1.28" evidence="2"/>
<dbReference type="Pfam" id="PF01510">
    <property type="entry name" value="Amidase_2"/>
    <property type="match status" value="1"/>
</dbReference>
<dbReference type="InterPro" id="IPR002502">
    <property type="entry name" value="Amidase_domain"/>
</dbReference>